<keyword evidence="2" id="KW-1185">Reference proteome</keyword>
<accession>A0ACB8KUU2</accession>
<comment type="caution">
    <text evidence="1">The sequence shown here is derived from an EMBL/GenBank/DDBJ whole genome shotgun (WGS) entry which is preliminary data.</text>
</comment>
<dbReference type="Proteomes" id="UP000829398">
    <property type="component" value="Chromosome 5"/>
</dbReference>
<protein>
    <submittedName>
        <fullName evidence="1">Carbohydrate esterase</fullName>
    </submittedName>
</protein>
<proteinExistence type="predicted"/>
<dbReference type="EMBL" id="CM039174">
    <property type="protein sequence ID" value="KAH9758128.1"/>
    <property type="molecule type" value="Genomic_DNA"/>
</dbReference>
<name>A0ACB8KUU2_CITSI</name>
<reference evidence="2" key="1">
    <citation type="journal article" date="2023" name="Hortic. Res.">
        <title>A chromosome-level phased genome enabling allele-level studies in sweet orange: a case study on citrus Huanglongbing tolerance.</title>
        <authorList>
            <person name="Wu B."/>
            <person name="Yu Q."/>
            <person name="Deng Z."/>
            <person name="Duan Y."/>
            <person name="Luo F."/>
            <person name="Gmitter F. Jr."/>
        </authorList>
    </citation>
    <scope>NUCLEOTIDE SEQUENCE [LARGE SCALE GENOMIC DNA]</scope>
    <source>
        <strain evidence="2">cv. Valencia</strain>
    </source>
</reference>
<evidence type="ECO:0000313" key="1">
    <source>
        <dbReference type="EMBL" id="KAH9758128.1"/>
    </source>
</evidence>
<gene>
    <name evidence="1" type="ORF">KPL71_016598</name>
</gene>
<evidence type="ECO:0000313" key="2">
    <source>
        <dbReference type="Proteomes" id="UP000829398"/>
    </source>
</evidence>
<organism evidence="1 2">
    <name type="scientific">Citrus sinensis</name>
    <name type="common">Sweet orange</name>
    <name type="synonym">Citrus aurantium var. sinensis</name>
    <dbReference type="NCBI Taxonomy" id="2711"/>
    <lineage>
        <taxon>Eukaryota</taxon>
        <taxon>Viridiplantae</taxon>
        <taxon>Streptophyta</taxon>
        <taxon>Embryophyta</taxon>
        <taxon>Tracheophyta</taxon>
        <taxon>Spermatophyta</taxon>
        <taxon>Magnoliopsida</taxon>
        <taxon>eudicotyledons</taxon>
        <taxon>Gunneridae</taxon>
        <taxon>Pentapetalae</taxon>
        <taxon>rosids</taxon>
        <taxon>malvids</taxon>
        <taxon>Sapindales</taxon>
        <taxon>Rutaceae</taxon>
        <taxon>Aurantioideae</taxon>
        <taxon>Citrus</taxon>
    </lineage>
</organism>
<sequence>MNVSKLLTLPELLLIAHSSLATTDLPKDIFILTGQSNMAGRGGINGGKWRHVPAGVQARPRSDQGWRLPMNYEPPPGSGSRFGVVGLVPCMGESDTIEKEDADGYKGSLARLILYLRSDLNTPSLPFIQVAQALEKGNQITECKM</sequence>